<name>A0A454CU32_VIBHA</name>
<reference evidence="1 2" key="1">
    <citation type="submission" date="2012-10" db="EMBL/GenBank/DDBJ databases">
        <title>Genome sequence of Vibrio Cholerae HENC-02.</title>
        <authorList>
            <person name="Eppinger M."/>
            <person name="Hasan N.A."/>
            <person name="Sengamalay N."/>
            <person name="Hine E."/>
            <person name="Su Q."/>
            <person name="Daugherty S.C."/>
            <person name="Young S."/>
            <person name="Sadzewicz L."/>
            <person name="Tallon L."/>
            <person name="Cebula T.A."/>
            <person name="Ravel J."/>
            <person name="Colwell R.R."/>
        </authorList>
    </citation>
    <scope>NUCLEOTIDE SEQUENCE [LARGE SCALE GENOMIC DNA]</scope>
    <source>
        <strain evidence="1 2">HENC-02</strain>
    </source>
</reference>
<evidence type="ECO:0000313" key="1">
    <source>
        <dbReference type="EMBL" id="EKM29903.1"/>
    </source>
</evidence>
<evidence type="ECO:0000313" key="2">
    <source>
        <dbReference type="Proteomes" id="UP000008367"/>
    </source>
</evidence>
<gene>
    <name evidence="1" type="ORF">VCHENC02_4319</name>
</gene>
<proteinExistence type="predicted"/>
<comment type="caution">
    <text evidence="1">The sequence shown here is derived from an EMBL/GenBank/DDBJ whole genome shotgun (WGS) entry which is preliminary data.</text>
</comment>
<feature type="non-terminal residue" evidence="1">
    <location>
        <position position="1"/>
    </location>
</feature>
<accession>A0A454CU32</accession>
<dbReference type="EMBL" id="AJSR01001881">
    <property type="protein sequence ID" value="EKM29903.1"/>
    <property type="molecule type" value="Genomic_DNA"/>
</dbReference>
<organism evidence="1 2">
    <name type="scientific">Vibrio harveyi</name>
    <name type="common">Beneckea harveyi</name>
    <dbReference type="NCBI Taxonomy" id="669"/>
    <lineage>
        <taxon>Bacteria</taxon>
        <taxon>Pseudomonadati</taxon>
        <taxon>Pseudomonadota</taxon>
        <taxon>Gammaproteobacteria</taxon>
        <taxon>Vibrionales</taxon>
        <taxon>Vibrionaceae</taxon>
        <taxon>Vibrio</taxon>
    </lineage>
</organism>
<protein>
    <submittedName>
        <fullName evidence="1">Acyl-CoA dehydrogenase domain protein</fullName>
    </submittedName>
</protein>
<dbReference type="Proteomes" id="UP000008367">
    <property type="component" value="Unassembled WGS sequence"/>
</dbReference>
<sequence length="9" mass="1026">NKLKPRAVT</sequence>